<dbReference type="GO" id="GO:0046872">
    <property type="term" value="F:metal ion binding"/>
    <property type="evidence" value="ECO:0007669"/>
    <property type="project" value="UniProtKB-KW"/>
</dbReference>
<keyword evidence="2" id="KW-0413">Isomerase</keyword>
<name>A0AAI8U015_MYCME</name>
<dbReference type="GO" id="GO:0016857">
    <property type="term" value="F:racemase and epimerase activity, acting on carbohydrates and derivatives"/>
    <property type="evidence" value="ECO:0007669"/>
    <property type="project" value="InterPro"/>
</dbReference>
<protein>
    <recommendedName>
        <fullName evidence="5">Ribulose phosphate epimerase</fullName>
    </recommendedName>
</protein>
<dbReference type="Pfam" id="PF00834">
    <property type="entry name" value="Ribul_P_3_epim"/>
    <property type="match status" value="1"/>
</dbReference>
<dbReference type="InterPro" id="IPR013785">
    <property type="entry name" value="Aldolase_TIM"/>
</dbReference>
<evidence type="ECO:0008006" key="5">
    <source>
        <dbReference type="Google" id="ProtNLM"/>
    </source>
</evidence>
<dbReference type="SUPFAM" id="SSF51366">
    <property type="entry name" value="Ribulose-phoshate binding barrel"/>
    <property type="match status" value="1"/>
</dbReference>
<accession>A0AAI8U015</accession>
<dbReference type="Gene3D" id="3.20.20.70">
    <property type="entry name" value="Aldolase class I"/>
    <property type="match status" value="1"/>
</dbReference>
<dbReference type="Proteomes" id="UP001241092">
    <property type="component" value="Chromosome"/>
</dbReference>
<dbReference type="EMBL" id="AP027452">
    <property type="protein sequence ID" value="BDY32159.1"/>
    <property type="molecule type" value="Genomic_DNA"/>
</dbReference>
<dbReference type="InterPro" id="IPR000056">
    <property type="entry name" value="Ribul_P_3_epim-like"/>
</dbReference>
<sequence>MIARWHQDYPGQLAGSVYAAPADTRTRLAGALADAGLAVHVDVMADDEGLPTGVTLAELRAIAGRVERSQLEVHLIGGVDFVERTLTDVLALRPARVYVPWAAFSEERAAAIRAADAGAWIAVWQDWPGWRSGEAPPWPAVPDGALVMLIEPGSSDPCRTERLDIAASCAVWTPVIVDGGITEDIAPLCIKAGVQAMVVGRALLAGAGTSERNLT</sequence>
<evidence type="ECO:0000313" key="4">
    <source>
        <dbReference type="Proteomes" id="UP001241092"/>
    </source>
</evidence>
<gene>
    <name evidence="3" type="ORF">hbim_06121</name>
</gene>
<evidence type="ECO:0000256" key="1">
    <source>
        <dbReference type="ARBA" id="ARBA00022723"/>
    </source>
</evidence>
<dbReference type="GO" id="GO:0005975">
    <property type="term" value="P:carbohydrate metabolic process"/>
    <property type="evidence" value="ECO:0007669"/>
    <property type="project" value="InterPro"/>
</dbReference>
<reference evidence="3" key="1">
    <citation type="submission" date="2023-03" db="EMBL/GenBank/DDBJ databases">
        <title>Draft genome sequence of a Mycolicibacterium mageritense strain H4_3_1 isolated from a hybrid biological-inorganic system reactor.</title>
        <authorList>
            <person name="Feng X."/>
            <person name="Kazama D."/>
            <person name="Sato K."/>
            <person name="Kobayashi H."/>
        </authorList>
    </citation>
    <scope>NUCLEOTIDE SEQUENCE</scope>
    <source>
        <strain evidence="3">H4_3_1</strain>
    </source>
</reference>
<organism evidence="3 4">
    <name type="scientific">Mycolicibacterium mageritense</name>
    <name type="common">Mycobacterium mageritense</name>
    <dbReference type="NCBI Taxonomy" id="53462"/>
    <lineage>
        <taxon>Bacteria</taxon>
        <taxon>Bacillati</taxon>
        <taxon>Actinomycetota</taxon>
        <taxon>Actinomycetes</taxon>
        <taxon>Mycobacteriales</taxon>
        <taxon>Mycobacteriaceae</taxon>
        <taxon>Mycolicibacterium</taxon>
    </lineage>
</organism>
<evidence type="ECO:0000256" key="2">
    <source>
        <dbReference type="ARBA" id="ARBA00023235"/>
    </source>
</evidence>
<evidence type="ECO:0000313" key="3">
    <source>
        <dbReference type="EMBL" id="BDY32159.1"/>
    </source>
</evidence>
<dbReference type="InterPro" id="IPR011060">
    <property type="entry name" value="RibuloseP-bd_barrel"/>
</dbReference>
<dbReference type="AlphaFoldDB" id="A0AAI8U015"/>
<keyword evidence="1" id="KW-0479">Metal-binding</keyword>
<dbReference type="RefSeq" id="WP_073907376.1">
    <property type="nucleotide sequence ID" value="NZ_AP027452.1"/>
</dbReference>
<proteinExistence type="predicted"/>